<dbReference type="Proteomes" id="UP001057474">
    <property type="component" value="Chromosome"/>
</dbReference>
<name>A0ABY4Y7U2_9GAMM</name>
<proteinExistence type="predicted"/>
<gene>
    <name evidence="1" type="ORF">J2N86_13635</name>
</gene>
<evidence type="ECO:0000313" key="1">
    <source>
        <dbReference type="EMBL" id="USQ13698.1"/>
    </source>
</evidence>
<keyword evidence="2" id="KW-1185">Reference proteome</keyword>
<dbReference type="RefSeq" id="WP_252580014.1">
    <property type="nucleotide sequence ID" value="NZ_CP071527.1"/>
</dbReference>
<reference evidence="1" key="1">
    <citation type="submission" date="2021-03" db="EMBL/GenBank/DDBJ databases">
        <title>Legionella lytica PCM 2298.</title>
        <authorList>
            <person name="Koper P."/>
        </authorList>
    </citation>
    <scope>NUCLEOTIDE SEQUENCE</scope>
    <source>
        <strain evidence="1">PCM 2298</strain>
    </source>
</reference>
<dbReference type="EMBL" id="CP071527">
    <property type="protein sequence ID" value="USQ13698.1"/>
    <property type="molecule type" value="Genomic_DNA"/>
</dbReference>
<accession>A0ABY4Y7U2</accession>
<sequence length="493" mass="56993">MPESSSKKNTESLSDQNASLLEKYRVSFNSIAQINYVSDAFSDRITLKGSSHTIEEWLTTKDPSKRAGFQASSARYIPEALYFLEKLLPYIMKMRQVLPFLEEEDRIWDVLNRDISTLDIKQLEQELIEQAKITKTQDSLSQSAIKKQQAEIRSIKDLIRIKNAPTETRKQLVKEIHQLQLETTQILKQAYQDLLELWNGCLRDNCPLPLNRSETAISDIKNSNIEQLINEIESLLHSEVRLKKPIFGREIDKDSFFNDTHKRTNTLSQPITKDEESEIKDPVELFLKLQQKQVCLLDGFNKVLSSIVYNAVGTEGIRQCERYESDYEKGAHKWHGSKKLPVPIQANDNNIAIIAKWIYKNIMNMHNTLTSQETLQRRTSIFGFLAKKPSRSEPSTPRVNKLTSYSQKELEEIYKLEQQIAPVAKKLMDSQLPLNQEERQNYLDLHAKFDILVKLRPEYKTLQNDIRKLLAPPETKAKVMSTDDATQDINLVI</sequence>
<protein>
    <submittedName>
        <fullName evidence="1">Uncharacterized protein</fullName>
    </submittedName>
</protein>
<organism evidence="1 2">
    <name type="scientific">Legionella lytica</name>
    <dbReference type="NCBI Taxonomy" id="96232"/>
    <lineage>
        <taxon>Bacteria</taxon>
        <taxon>Pseudomonadati</taxon>
        <taxon>Pseudomonadota</taxon>
        <taxon>Gammaproteobacteria</taxon>
        <taxon>Legionellales</taxon>
        <taxon>Legionellaceae</taxon>
        <taxon>Legionella</taxon>
    </lineage>
</organism>
<evidence type="ECO:0000313" key="2">
    <source>
        <dbReference type="Proteomes" id="UP001057474"/>
    </source>
</evidence>